<feature type="region of interest" description="Disordered" evidence="1">
    <location>
        <begin position="16"/>
        <end position="60"/>
    </location>
</feature>
<dbReference type="AlphaFoldDB" id="A0A9P0QW62"/>
<gene>
    <name evidence="2" type="ORF">CLIB1423_30S00958</name>
</gene>
<proteinExistence type="predicted"/>
<feature type="region of interest" description="Disordered" evidence="1">
    <location>
        <begin position="158"/>
        <end position="184"/>
    </location>
</feature>
<dbReference type="Pfam" id="PF15700">
    <property type="entry name" value="DUF4667"/>
    <property type="match status" value="1"/>
</dbReference>
<evidence type="ECO:0000313" key="3">
    <source>
        <dbReference type="Proteomes" id="UP000837801"/>
    </source>
</evidence>
<protein>
    <submittedName>
        <fullName evidence="2">Uncharacterized protein</fullName>
    </submittedName>
</protein>
<dbReference type="InterPro" id="IPR031426">
    <property type="entry name" value="DUF4667"/>
</dbReference>
<feature type="compositionally biased region" description="Low complexity" evidence="1">
    <location>
        <begin position="160"/>
        <end position="176"/>
    </location>
</feature>
<keyword evidence="3" id="KW-1185">Reference proteome</keyword>
<name>A0A9P0QW62_9ASCO</name>
<evidence type="ECO:0000256" key="1">
    <source>
        <dbReference type="SAM" id="MobiDB-lite"/>
    </source>
</evidence>
<evidence type="ECO:0000313" key="2">
    <source>
        <dbReference type="EMBL" id="CAH2355662.1"/>
    </source>
</evidence>
<dbReference type="EMBL" id="CAKXYY010000030">
    <property type="protein sequence ID" value="CAH2355662.1"/>
    <property type="molecule type" value="Genomic_DNA"/>
</dbReference>
<accession>A0A9P0QW62</accession>
<reference evidence="2" key="1">
    <citation type="submission" date="2022-03" db="EMBL/GenBank/DDBJ databases">
        <authorList>
            <person name="Legras J.-L."/>
            <person name="Devillers H."/>
            <person name="Grondin C."/>
        </authorList>
    </citation>
    <scope>NUCLEOTIDE SEQUENCE</scope>
    <source>
        <strain evidence="2">CLIB 1423</strain>
    </source>
</reference>
<organism evidence="2 3">
    <name type="scientific">[Candida] railenensis</name>
    <dbReference type="NCBI Taxonomy" id="45579"/>
    <lineage>
        <taxon>Eukaryota</taxon>
        <taxon>Fungi</taxon>
        <taxon>Dikarya</taxon>
        <taxon>Ascomycota</taxon>
        <taxon>Saccharomycotina</taxon>
        <taxon>Pichiomycetes</taxon>
        <taxon>Debaryomycetaceae</taxon>
        <taxon>Kurtzmaniella</taxon>
    </lineage>
</organism>
<sequence length="184" mass="20479">MTRRFSLAIEDLKSVGEERGRGGACSQNHIGSGTQPLSGFLISNEPSKPCPPVRSSSLSELDNAHNSTHRRFSVCDLNTIERATQNYVPRSHGSSPYGKTQEDYFQPQGEEVRDDQEDDKWASMDSYKKSKLNSGCGKNHHRRNSTAIKFECPRAYPMVNSNHSNNSINSASSRTSVPQPTLYN</sequence>
<dbReference type="Proteomes" id="UP000837801">
    <property type="component" value="Unassembled WGS sequence"/>
</dbReference>
<comment type="caution">
    <text evidence="2">The sequence shown here is derived from an EMBL/GenBank/DDBJ whole genome shotgun (WGS) entry which is preliminary data.</text>
</comment>
<feature type="compositionally biased region" description="Polar residues" evidence="1">
    <location>
        <begin position="25"/>
        <end position="37"/>
    </location>
</feature>